<dbReference type="InterPro" id="IPR033468">
    <property type="entry name" value="Metaxin_GST"/>
</dbReference>
<dbReference type="SUPFAM" id="SSF47616">
    <property type="entry name" value="GST C-terminal domain-like"/>
    <property type="match status" value="1"/>
</dbReference>
<evidence type="ECO:0000313" key="3">
    <source>
        <dbReference type="WBParaSite" id="PDA_v2.g12430.t1"/>
    </source>
</evidence>
<dbReference type="Proteomes" id="UP000887578">
    <property type="component" value="Unplaced"/>
</dbReference>
<dbReference type="PANTHER" id="PTHR12289">
    <property type="entry name" value="METAXIN RELATED"/>
    <property type="match status" value="1"/>
</dbReference>
<organism evidence="2 3">
    <name type="scientific">Panagrolaimus davidi</name>
    <dbReference type="NCBI Taxonomy" id="227884"/>
    <lineage>
        <taxon>Eukaryota</taxon>
        <taxon>Metazoa</taxon>
        <taxon>Ecdysozoa</taxon>
        <taxon>Nematoda</taxon>
        <taxon>Chromadorea</taxon>
        <taxon>Rhabditida</taxon>
        <taxon>Tylenchina</taxon>
        <taxon>Panagrolaimomorpha</taxon>
        <taxon>Panagrolaimoidea</taxon>
        <taxon>Panagrolaimidae</taxon>
        <taxon>Panagrolaimus</taxon>
    </lineage>
</organism>
<sequence>MPEFLASISFKHVYGFAKNRLKSLHILTLPEANIYQGLKENLQALDEILGDKKYLFGNEPILADFALFSHLCTMYYTAYNQPLKDILDTEYPRLQKYIERILTENFPEFRMYY</sequence>
<evidence type="ECO:0000313" key="2">
    <source>
        <dbReference type="Proteomes" id="UP000887578"/>
    </source>
</evidence>
<feature type="domain" description="GST C-terminal" evidence="1">
    <location>
        <begin position="1"/>
        <end position="113"/>
    </location>
</feature>
<accession>A0A914P3K2</accession>
<dbReference type="Gene3D" id="1.20.1050.10">
    <property type="match status" value="1"/>
</dbReference>
<dbReference type="AlphaFoldDB" id="A0A914P3K2"/>
<protein>
    <submittedName>
        <fullName evidence="3">GST C-terminal domain-containing protein</fullName>
    </submittedName>
</protein>
<dbReference type="Pfam" id="PF17171">
    <property type="entry name" value="GST_C_6"/>
    <property type="match status" value="1"/>
</dbReference>
<keyword evidence="2" id="KW-1185">Reference proteome</keyword>
<dbReference type="PANTHER" id="PTHR12289:SF32">
    <property type="entry name" value="GST_C_6 DOMAIN-CONTAINING PROTEIN"/>
    <property type="match status" value="1"/>
</dbReference>
<dbReference type="CDD" id="cd03193">
    <property type="entry name" value="GST_C_Metaxin"/>
    <property type="match status" value="1"/>
</dbReference>
<name>A0A914P3K2_9BILA</name>
<proteinExistence type="predicted"/>
<dbReference type="WBParaSite" id="PDA_v2.g12430.t1">
    <property type="protein sequence ID" value="PDA_v2.g12430.t1"/>
    <property type="gene ID" value="PDA_v2.g12430"/>
</dbReference>
<dbReference type="InterPro" id="IPR036282">
    <property type="entry name" value="Glutathione-S-Trfase_C_sf"/>
</dbReference>
<dbReference type="GO" id="GO:0005737">
    <property type="term" value="C:cytoplasm"/>
    <property type="evidence" value="ECO:0007669"/>
    <property type="project" value="TreeGrafter"/>
</dbReference>
<dbReference type="InterPro" id="IPR010987">
    <property type="entry name" value="Glutathione-S-Trfase_C-like"/>
</dbReference>
<dbReference type="PROSITE" id="PS50405">
    <property type="entry name" value="GST_CTER"/>
    <property type="match status" value="1"/>
</dbReference>
<reference evidence="3" key="1">
    <citation type="submission" date="2022-11" db="UniProtKB">
        <authorList>
            <consortium name="WormBaseParasite"/>
        </authorList>
    </citation>
    <scope>IDENTIFICATION</scope>
</reference>
<evidence type="ECO:0000259" key="1">
    <source>
        <dbReference type="PROSITE" id="PS50405"/>
    </source>
</evidence>
<dbReference type="InterPro" id="IPR050931">
    <property type="entry name" value="Mito_Protein_Transport_Metaxin"/>
</dbReference>